<protein>
    <submittedName>
        <fullName evidence="1">Uncharacterized protein</fullName>
    </submittedName>
</protein>
<accession>A0ABR2S3F3</accession>
<gene>
    <name evidence="1" type="ORF">V6N11_054193</name>
</gene>
<evidence type="ECO:0000313" key="1">
    <source>
        <dbReference type="EMBL" id="KAK9019682.1"/>
    </source>
</evidence>
<comment type="caution">
    <text evidence="1">The sequence shown here is derived from an EMBL/GenBank/DDBJ whole genome shotgun (WGS) entry which is preliminary data.</text>
</comment>
<name>A0ABR2S3F3_9ROSI</name>
<dbReference type="EMBL" id="JBBPBN010000017">
    <property type="protein sequence ID" value="KAK9019682.1"/>
    <property type="molecule type" value="Genomic_DNA"/>
</dbReference>
<keyword evidence="2" id="KW-1185">Reference proteome</keyword>
<dbReference type="Proteomes" id="UP001396334">
    <property type="component" value="Unassembled WGS sequence"/>
</dbReference>
<sequence length="86" mass="9152">MDLLLGTFQSALSVVSSSPPCDPSDTGNGALLPEADSLAIKFNWVNCLVWVLHEAARSFCLAVESFELDGSSAVLAVAWNGKDMHQ</sequence>
<proteinExistence type="predicted"/>
<reference evidence="1 2" key="1">
    <citation type="journal article" date="2024" name="G3 (Bethesda)">
        <title>Genome assembly of Hibiscus sabdariffa L. provides insights into metabolisms of medicinal natural products.</title>
        <authorList>
            <person name="Kim T."/>
        </authorList>
    </citation>
    <scope>NUCLEOTIDE SEQUENCE [LARGE SCALE GENOMIC DNA]</scope>
    <source>
        <strain evidence="1">TK-2024</strain>
        <tissue evidence="1">Old leaves</tissue>
    </source>
</reference>
<evidence type="ECO:0000313" key="2">
    <source>
        <dbReference type="Proteomes" id="UP001396334"/>
    </source>
</evidence>
<organism evidence="1 2">
    <name type="scientific">Hibiscus sabdariffa</name>
    <name type="common">roselle</name>
    <dbReference type="NCBI Taxonomy" id="183260"/>
    <lineage>
        <taxon>Eukaryota</taxon>
        <taxon>Viridiplantae</taxon>
        <taxon>Streptophyta</taxon>
        <taxon>Embryophyta</taxon>
        <taxon>Tracheophyta</taxon>
        <taxon>Spermatophyta</taxon>
        <taxon>Magnoliopsida</taxon>
        <taxon>eudicotyledons</taxon>
        <taxon>Gunneridae</taxon>
        <taxon>Pentapetalae</taxon>
        <taxon>rosids</taxon>
        <taxon>malvids</taxon>
        <taxon>Malvales</taxon>
        <taxon>Malvaceae</taxon>
        <taxon>Malvoideae</taxon>
        <taxon>Hibiscus</taxon>
    </lineage>
</organism>